<evidence type="ECO:0000313" key="2">
    <source>
        <dbReference type="Proteomes" id="UP000776164"/>
    </source>
</evidence>
<sequence>MTGLLAVSDASPLIPVDSRAIDRCDTSGQQNQLSFVRGPTVQTFCQFTMARLYVLQGRSDSGAAALVGDAFMAERHLATDELFEDQTDIPDLIGGKPIGIGDRMSPNVNLAILGDVTHFTDPVVIENIPMTSKVTTTVTISDVGDLSAASEQKVAASGATFFLLVLLTRQYHFEQLQ</sequence>
<protein>
    <submittedName>
        <fullName evidence="1">Uncharacterized protein</fullName>
    </submittedName>
</protein>
<accession>A0ABS2L8V5</accession>
<evidence type="ECO:0000313" key="1">
    <source>
        <dbReference type="EMBL" id="MBM7473512.1"/>
    </source>
</evidence>
<keyword evidence="2" id="KW-1185">Reference proteome</keyword>
<dbReference type="Proteomes" id="UP000776164">
    <property type="component" value="Unassembled WGS sequence"/>
</dbReference>
<proteinExistence type="predicted"/>
<comment type="caution">
    <text evidence="1">The sequence shown here is derived from an EMBL/GenBank/DDBJ whole genome shotgun (WGS) entry which is preliminary data.</text>
</comment>
<dbReference type="EMBL" id="JAFBBU010000001">
    <property type="protein sequence ID" value="MBM7473512.1"/>
    <property type="molecule type" value="Genomic_DNA"/>
</dbReference>
<dbReference type="RefSeq" id="WP_205111042.1">
    <property type="nucleotide sequence ID" value="NZ_BAAAHT010000001.1"/>
</dbReference>
<name>A0ABS2L8V5_9MICO</name>
<gene>
    <name evidence="1" type="ORF">JOE66_003146</name>
</gene>
<reference evidence="1 2" key="1">
    <citation type="submission" date="2021-01" db="EMBL/GenBank/DDBJ databases">
        <title>Sequencing the genomes of 1000 actinobacteria strains.</title>
        <authorList>
            <person name="Klenk H.-P."/>
        </authorList>
    </citation>
    <scope>NUCLEOTIDE SEQUENCE [LARGE SCALE GENOMIC DNA]</scope>
    <source>
        <strain evidence="1 2">DSM 13057</strain>
    </source>
</reference>
<organism evidence="1 2">
    <name type="scientific">Subtercola frigoramans</name>
    <dbReference type="NCBI Taxonomy" id="120298"/>
    <lineage>
        <taxon>Bacteria</taxon>
        <taxon>Bacillati</taxon>
        <taxon>Actinomycetota</taxon>
        <taxon>Actinomycetes</taxon>
        <taxon>Micrococcales</taxon>
        <taxon>Microbacteriaceae</taxon>
        <taxon>Subtercola</taxon>
    </lineage>
</organism>